<keyword evidence="2 3" id="KW-0802">TPR repeat</keyword>
<proteinExistence type="predicted"/>
<accession>A0A538TUA6</accession>
<evidence type="ECO:0000256" key="5">
    <source>
        <dbReference type="SAM" id="SignalP"/>
    </source>
</evidence>
<feature type="compositionally biased region" description="Basic and acidic residues" evidence="4">
    <location>
        <begin position="148"/>
        <end position="157"/>
    </location>
</feature>
<dbReference type="EMBL" id="VBOZ01000003">
    <property type="protein sequence ID" value="TMQ67191.1"/>
    <property type="molecule type" value="Genomic_DNA"/>
</dbReference>
<organism evidence="6 7">
    <name type="scientific">Eiseniibacteriota bacterium</name>
    <dbReference type="NCBI Taxonomy" id="2212470"/>
    <lineage>
        <taxon>Bacteria</taxon>
        <taxon>Candidatus Eiseniibacteriota</taxon>
    </lineage>
</organism>
<dbReference type="SMART" id="SM00028">
    <property type="entry name" value="TPR"/>
    <property type="match status" value="4"/>
</dbReference>
<dbReference type="SUPFAM" id="SSF48452">
    <property type="entry name" value="TPR-like"/>
    <property type="match status" value="2"/>
</dbReference>
<dbReference type="Proteomes" id="UP000317691">
    <property type="component" value="Unassembled WGS sequence"/>
</dbReference>
<feature type="signal peptide" evidence="5">
    <location>
        <begin position="1"/>
        <end position="27"/>
    </location>
</feature>
<comment type="caution">
    <text evidence="6">The sequence shown here is derived from an EMBL/GenBank/DDBJ whole genome shotgun (WGS) entry which is preliminary data.</text>
</comment>
<dbReference type="PANTHER" id="PTHR44943">
    <property type="entry name" value="CELLULOSE SYNTHASE OPERON PROTEIN C"/>
    <property type="match status" value="1"/>
</dbReference>
<gene>
    <name evidence="6" type="ORF">E6K79_00715</name>
</gene>
<feature type="region of interest" description="Disordered" evidence="4">
    <location>
        <begin position="129"/>
        <end position="157"/>
    </location>
</feature>
<keyword evidence="5" id="KW-0732">Signal</keyword>
<evidence type="ECO:0000256" key="1">
    <source>
        <dbReference type="ARBA" id="ARBA00022737"/>
    </source>
</evidence>
<keyword evidence="1" id="KW-0677">Repeat</keyword>
<name>A0A538TUA6_UNCEI</name>
<sequence length="548" mass="60269">MKIEATFRARVLGAAAVALSVLLAAHAADAGVCFTSGKVYVQQKVYDKACWQLECARKEDPDNPQVYSLLAFARSRQRQFASAGAVFELGINAAAKKKDQKRQDEIAANRKSVIAELFNPGVAALTRAGQIEQKDERTTDAGTPQAALEKERGEPKDFARFTEGGKEHEIWYYPDQGLAFHFSPGSTEPLQIPYKPFKAPADAKTAVTDTTAYPAYSGASVLMEAAYDFELSLLIDPTSPDIYKNLSYIYDVLGRTDDAIHAAQMGLQLKPDDAHLKQNLRVAALGRGNRLFAGKKYADAIPAYRAAMAYDSAGTVIYLSRIAESYQLAAQPMEKSAARDSLLDNAATTYMQVVDVAPTDSAGMSAKENSLYNAAVIQMTLDHYSKAVTILDKGIAMFPKSKELASLDGQAKYQNTPPDYEGSVAAMRKVLELDPKDKDAHQFLFLALNKLKKQDESVAEYTVYKALDSGKPRLGSQLKIWVDSADNRAPKGHQLTKTKDVNGYPDEVRTFSDGDKMLESWFYWSKGKSITFLEGQVFSQSTFPPLKM</sequence>
<evidence type="ECO:0000256" key="3">
    <source>
        <dbReference type="PROSITE-ProRule" id="PRU00339"/>
    </source>
</evidence>
<reference evidence="6 7" key="1">
    <citation type="journal article" date="2019" name="Nat. Microbiol.">
        <title>Mediterranean grassland soil C-N compound turnover is dependent on rainfall and depth, and is mediated by genomically divergent microorganisms.</title>
        <authorList>
            <person name="Diamond S."/>
            <person name="Andeer P.F."/>
            <person name="Li Z."/>
            <person name="Crits-Christoph A."/>
            <person name="Burstein D."/>
            <person name="Anantharaman K."/>
            <person name="Lane K.R."/>
            <person name="Thomas B.C."/>
            <person name="Pan C."/>
            <person name="Northen T.R."/>
            <person name="Banfield J.F."/>
        </authorList>
    </citation>
    <scope>NUCLEOTIDE SEQUENCE [LARGE SCALE GENOMIC DNA]</scope>
    <source>
        <strain evidence="6">WS_9</strain>
    </source>
</reference>
<dbReference type="AlphaFoldDB" id="A0A538TUA6"/>
<dbReference type="PANTHER" id="PTHR44943:SF8">
    <property type="entry name" value="TPR REPEAT-CONTAINING PROTEIN MJ0263"/>
    <property type="match status" value="1"/>
</dbReference>
<evidence type="ECO:0000256" key="2">
    <source>
        <dbReference type="ARBA" id="ARBA00022803"/>
    </source>
</evidence>
<dbReference type="InterPro" id="IPR051685">
    <property type="entry name" value="Ycf3/AcsC/BcsC/TPR_MFPF"/>
</dbReference>
<protein>
    <submittedName>
        <fullName evidence="6">Tetratricopeptide repeat protein</fullName>
    </submittedName>
</protein>
<evidence type="ECO:0000256" key="4">
    <source>
        <dbReference type="SAM" id="MobiDB-lite"/>
    </source>
</evidence>
<feature type="repeat" description="TPR" evidence="3">
    <location>
        <begin position="240"/>
        <end position="273"/>
    </location>
</feature>
<evidence type="ECO:0000313" key="6">
    <source>
        <dbReference type="EMBL" id="TMQ67191.1"/>
    </source>
</evidence>
<dbReference type="InterPro" id="IPR011990">
    <property type="entry name" value="TPR-like_helical_dom_sf"/>
</dbReference>
<dbReference type="Gene3D" id="1.25.40.10">
    <property type="entry name" value="Tetratricopeptide repeat domain"/>
    <property type="match status" value="4"/>
</dbReference>
<dbReference type="PROSITE" id="PS50005">
    <property type="entry name" value="TPR"/>
    <property type="match status" value="1"/>
</dbReference>
<feature type="chain" id="PRO_5022177457" evidence="5">
    <location>
        <begin position="28"/>
        <end position="548"/>
    </location>
</feature>
<evidence type="ECO:0000313" key="7">
    <source>
        <dbReference type="Proteomes" id="UP000317691"/>
    </source>
</evidence>
<dbReference type="InterPro" id="IPR019734">
    <property type="entry name" value="TPR_rpt"/>
</dbReference>